<reference evidence="2 3" key="1">
    <citation type="journal article" date="2016" name="Front. Microbiol.">
        <title>Genomic Resource of Rice Seed Associated Bacteria.</title>
        <authorList>
            <person name="Midha S."/>
            <person name="Bansal K."/>
            <person name="Sharma S."/>
            <person name="Kumar N."/>
            <person name="Patil P.P."/>
            <person name="Chaudhry V."/>
            <person name="Patil P.B."/>
        </authorList>
    </citation>
    <scope>NUCLEOTIDE SEQUENCE [LARGE SCALE GENOMIC DNA]</scope>
    <source>
        <strain evidence="2 3">NS226</strain>
    </source>
</reference>
<feature type="compositionally biased region" description="Basic and acidic residues" evidence="1">
    <location>
        <begin position="104"/>
        <end position="117"/>
    </location>
</feature>
<name>A0A175R4P8_9HYPH</name>
<protein>
    <submittedName>
        <fullName evidence="2">Uncharacterized protein</fullName>
    </submittedName>
</protein>
<feature type="region of interest" description="Disordered" evidence="1">
    <location>
        <begin position="92"/>
        <end position="117"/>
    </location>
</feature>
<accession>A0A175R4P8</accession>
<dbReference type="PATRIC" id="fig|401562.3.peg.4667"/>
<dbReference type="OrthoDB" id="7916611at2"/>
<dbReference type="Proteomes" id="UP000078272">
    <property type="component" value="Unassembled WGS sequence"/>
</dbReference>
<dbReference type="AlphaFoldDB" id="A0A175R4P8"/>
<evidence type="ECO:0000313" key="3">
    <source>
        <dbReference type="Proteomes" id="UP000078272"/>
    </source>
</evidence>
<evidence type="ECO:0000313" key="2">
    <source>
        <dbReference type="EMBL" id="KTQ85099.1"/>
    </source>
</evidence>
<proteinExistence type="predicted"/>
<organism evidence="2 3">
    <name type="scientific">Aureimonas ureilytica</name>
    <dbReference type="NCBI Taxonomy" id="401562"/>
    <lineage>
        <taxon>Bacteria</taxon>
        <taxon>Pseudomonadati</taxon>
        <taxon>Pseudomonadota</taxon>
        <taxon>Alphaproteobacteria</taxon>
        <taxon>Hyphomicrobiales</taxon>
        <taxon>Aurantimonadaceae</taxon>
        <taxon>Aureimonas</taxon>
    </lineage>
</organism>
<sequence>MKKIRDVQTVIGLLEDGQLAQDFSELLQKTLAELKELAGPKGKAKGSVTLKMDLTAEGGTVTINSDIAAKTPKSGRAASVLFVLDDGSLSTEHPRQMSMFAGPRDLDGDRRRAGDEA</sequence>
<evidence type="ECO:0000256" key="1">
    <source>
        <dbReference type="SAM" id="MobiDB-lite"/>
    </source>
</evidence>
<dbReference type="EMBL" id="LDPZ01000068">
    <property type="protein sequence ID" value="KTQ85099.1"/>
    <property type="molecule type" value="Genomic_DNA"/>
</dbReference>
<dbReference type="RefSeq" id="WP_058636650.1">
    <property type="nucleotide sequence ID" value="NZ_LDPZ01000068.1"/>
</dbReference>
<gene>
    <name evidence="2" type="ORF">NS226_21150</name>
</gene>
<comment type="caution">
    <text evidence="2">The sequence shown here is derived from an EMBL/GenBank/DDBJ whole genome shotgun (WGS) entry which is preliminary data.</text>
</comment>